<dbReference type="GO" id="GO:0000725">
    <property type="term" value="P:recombinational repair"/>
    <property type="evidence" value="ECO:0007669"/>
    <property type="project" value="UniProtKB-UniRule"/>
</dbReference>
<evidence type="ECO:0000256" key="3">
    <source>
        <dbReference type="ARBA" id="ARBA00022763"/>
    </source>
</evidence>
<dbReference type="GO" id="GO:0016787">
    <property type="term" value="F:hydrolase activity"/>
    <property type="evidence" value="ECO:0007669"/>
    <property type="project" value="UniProtKB-KW"/>
</dbReference>
<dbReference type="GO" id="GO:0005829">
    <property type="term" value="C:cytosol"/>
    <property type="evidence" value="ECO:0007669"/>
    <property type="project" value="TreeGrafter"/>
</dbReference>
<dbReference type="InterPro" id="IPR003593">
    <property type="entry name" value="AAA+_ATPase"/>
</dbReference>
<evidence type="ECO:0000259" key="14">
    <source>
        <dbReference type="PROSITE" id="PS50162"/>
    </source>
</evidence>
<reference evidence="16" key="2">
    <citation type="submission" date="2011-03" db="EMBL/GenBank/DDBJ databases">
        <title>The complete genome of Desulfobacca acetoxidans DSM 11109.</title>
        <authorList>
            <consortium name="US DOE Joint Genome Institute (JGI-PGF)"/>
            <person name="Lucas S."/>
            <person name="Copeland A."/>
            <person name="Lapidus A."/>
            <person name="Bruce D."/>
            <person name="Goodwin L."/>
            <person name="Pitluck S."/>
            <person name="Peters L."/>
            <person name="Kyrpides N."/>
            <person name="Mavromatis K."/>
            <person name="Ivanova N."/>
            <person name="Ovchinnikova G."/>
            <person name="Teshima H."/>
            <person name="Detter J.C."/>
            <person name="Han C."/>
            <person name="Land M."/>
            <person name="Hauser L."/>
            <person name="Markowitz V."/>
            <person name="Cheng J.-F."/>
            <person name="Hugenholtz P."/>
            <person name="Woyke T."/>
            <person name="Wu D."/>
            <person name="Spring S."/>
            <person name="Schueler E."/>
            <person name="Brambilla E."/>
            <person name="Klenk H.-P."/>
            <person name="Eisen J.A."/>
        </authorList>
    </citation>
    <scope>NUCLEOTIDE SEQUENCE [LARGE SCALE GENOMIC DNA]</scope>
    <source>
        <strain evidence="16">ATCC 700848 / DSM 11109 / ASRB2</strain>
    </source>
</reference>
<organism evidence="15 16">
    <name type="scientific">Desulfobacca acetoxidans (strain ATCC 700848 / DSM 11109 / ASRB2)</name>
    <dbReference type="NCBI Taxonomy" id="880072"/>
    <lineage>
        <taxon>Bacteria</taxon>
        <taxon>Pseudomonadati</taxon>
        <taxon>Thermodesulfobacteriota</taxon>
        <taxon>Desulfobaccia</taxon>
        <taxon>Desulfobaccales</taxon>
        <taxon>Desulfobaccaceae</taxon>
        <taxon>Desulfobacca</taxon>
    </lineage>
</organism>
<sequence>MTPKPPRTLFICQNCGFQTGKWLGKCPECEAWNSLVEEVVSPEPPYRRTPDQVAVRSRPTPLISLSPSQEERRPCGCREFDRALGGGVVPGSVVLLGGDPGIGKSTLMLQVLDRLSGSGFIGLYVSGEESAGQLKLRADRLGITSARLLVATETCLENILKLLDSEKPHYLVLDSIQTLYAASLPAAPGSITQVRETAFQLVQLAKRSGIPIFLIGHVTKEGAIAGPKLLEHMVDTVLYFEGDRSHTYRLLRTVKNRFGPGQELGVFEMRQTGLAEVTNPSALFLSERSLEAPGSVVVASIEGSRPILVEVQALVTPSSLGMPRRQAAGVDAGRLSLLVAVLEKRVGLAFGNQDIFVNVAGGIRLTEPAVDLGIIAALTSSLWERPVAADTLIFGEVGLTGEVRTVAQTEVRLQEGAKLGFRRALLAKGQRNQLRSVKDLQILEISSVREALRRLFPPDR</sequence>
<dbReference type="CDD" id="cd01121">
    <property type="entry name" value="RadA_SMS_N"/>
    <property type="match status" value="1"/>
</dbReference>
<evidence type="ECO:0000256" key="10">
    <source>
        <dbReference type="ARBA" id="ARBA00023204"/>
    </source>
</evidence>
<keyword evidence="10 11" id="KW-0234">DNA repair</keyword>
<evidence type="ECO:0000256" key="5">
    <source>
        <dbReference type="ARBA" id="ARBA00022801"/>
    </source>
</evidence>
<dbReference type="STRING" id="880072.Desac_2966"/>
<keyword evidence="7 11" id="KW-0067">ATP-binding</keyword>
<dbReference type="Pfam" id="PF13541">
    <property type="entry name" value="ChlI"/>
    <property type="match status" value="1"/>
</dbReference>
<evidence type="ECO:0000256" key="4">
    <source>
        <dbReference type="ARBA" id="ARBA00022771"/>
    </source>
</evidence>
<dbReference type="Pfam" id="PF18073">
    <property type="entry name" value="Zn_ribbon_LapB"/>
    <property type="match status" value="1"/>
</dbReference>
<evidence type="ECO:0000256" key="9">
    <source>
        <dbReference type="ARBA" id="ARBA00023125"/>
    </source>
</evidence>
<evidence type="ECO:0000256" key="13">
    <source>
        <dbReference type="RuleBase" id="RU003555"/>
    </source>
</evidence>
<dbReference type="NCBIfam" id="TIGR00416">
    <property type="entry name" value="sms"/>
    <property type="match status" value="1"/>
</dbReference>
<feature type="domain" description="RecA family profile 1" evidence="14">
    <location>
        <begin position="69"/>
        <end position="218"/>
    </location>
</feature>
<accession>F2NIZ7</accession>
<dbReference type="GO" id="GO:0005524">
    <property type="term" value="F:ATP binding"/>
    <property type="evidence" value="ECO:0007669"/>
    <property type="project" value="UniProtKB-UniRule"/>
</dbReference>
<dbReference type="MEROPS" id="S16.A04"/>
<keyword evidence="6 13" id="KW-0862">Zinc</keyword>
<evidence type="ECO:0000256" key="8">
    <source>
        <dbReference type="ARBA" id="ARBA00023016"/>
    </source>
</evidence>
<dbReference type="PANTHER" id="PTHR32472">
    <property type="entry name" value="DNA REPAIR PROTEIN RADA"/>
    <property type="match status" value="1"/>
</dbReference>
<dbReference type="Gene3D" id="3.30.230.10">
    <property type="match status" value="1"/>
</dbReference>
<keyword evidence="2 11" id="KW-0547">Nucleotide-binding</keyword>
<dbReference type="RefSeq" id="WP_013707871.1">
    <property type="nucleotide sequence ID" value="NC_015388.1"/>
</dbReference>
<dbReference type="PRINTS" id="PR01874">
    <property type="entry name" value="DNAREPAIRADA"/>
</dbReference>
<dbReference type="GO" id="GO:0003684">
    <property type="term" value="F:damaged DNA binding"/>
    <property type="evidence" value="ECO:0007669"/>
    <property type="project" value="InterPro"/>
</dbReference>
<proteinExistence type="inferred from homology"/>
<keyword evidence="3 11" id="KW-0227">DNA damage</keyword>
<name>F2NIZ7_DESAR</name>
<reference evidence="15 16" key="1">
    <citation type="journal article" date="2011" name="Stand. Genomic Sci.">
        <title>Complete genome sequence of the acetate-degrading sulfate reducer Desulfobacca acetoxidans type strain (ASRB2).</title>
        <authorList>
            <person name="Goker M."/>
            <person name="Teshima H."/>
            <person name="Lapidus A."/>
            <person name="Nolan M."/>
            <person name="Lucas S."/>
            <person name="Hammon N."/>
            <person name="Deshpande S."/>
            <person name="Cheng J.F."/>
            <person name="Tapia R."/>
            <person name="Han C."/>
            <person name="Goodwin L."/>
            <person name="Pitluck S."/>
            <person name="Huntemann M."/>
            <person name="Liolios K."/>
            <person name="Ivanova N."/>
            <person name="Pagani I."/>
            <person name="Mavromatis K."/>
            <person name="Ovchinikova G."/>
            <person name="Pati A."/>
            <person name="Chen A."/>
            <person name="Palaniappan K."/>
            <person name="Land M."/>
            <person name="Hauser L."/>
            <person name="Brambilla E.M."/>
            <person name="Rohde M."/>
            <person name="Spring S."/>
            <person name="Detter J.C."/>
            <person name="Woyke T."/>
            <person name="Bristow J."/>
            <person name="Eisen J.A."/>
            <person name="Markowitz V."/>
            <person name="Hugenholtz P."/>
            <person name="Kyrpides N.C."/>
            <person name="Klenk H.P."/>
        </authorList>
    </citation>
    <scope>NUCLEOTIDE SEQUENCE [LARGE SCALE GENOMIC DNA]</scope>
    <source>
        <strain evidence="16">ATCC 700848 / DSM 11109 / ASRB2</strain>
    </source>
</reference>
<dbReference type="AlphaFoldDB" id="F2NIZ7"/>
<keyword evidence="5" id="KW-0378">Hydrolase</keyword>
<dbReference type="PANTHER" id="PTHR32472:SF10">
    <property type="entry name" value="DNA REPAIR PROTEIN RADA-LIKE PROTEIN"/>
    <property type="match status" value="1"/>
</dbReference>
<dbReference type="Proteomes" id="UP000000483">
    <property type="component" value="Chromosome"/>
</dbReference>
<dbReference type="HOGENOM" id="CLU_018264_0_1_7"/>
<protein>
    <recommendedName>
        <fullName evidence="11 12">DNA repair protein RadA</fullName>
    </recommendedName>
</protein>
<keyword evidence="1 11" id="KW-0479">Metal-binding</keyword>
<gene>
    <name evidence="11" type="primary">radA</name>
    <name evidence="15" type="ordered locus">Desac_2966</name>
</gene>
<evidence type="ECO:0000256" key="6">
    <source>
        <dbReference type="ARBA" id="ARBA00022833"/>
    </source>
</evidence>
<dbReference type="SMART" id="SM00382">
    <property type="entry name" value="AAA"/>
    <property type="match status" value="1"/>
</dbReference>
<evidence type="ECO:0000256" key="1">
    <source>
        <dbReference type="ARBA" id="ARBA00022723"/>
    </source>
</evidence>
<comment type="similarity">
    <text evidence="11 13">Belongs to the RecA family. RadA subfamily.</text>
</comment>
<dbReference type="SUPFAM" id="SSF52540">
    <property type="entry name" value="P-loop containing nucleoside triphosphate hydrolases"/>
    <property type="match status" value="1"/>
</dbReference>
<dbReference type="Gene3D" id="3.40.50.300">
    <property type="entry name" value="P-loop containing nucleotide triphosphate hydrolases"/>
    <property type="match status" value="1"/>
</dbReference>
<dbReference type="GO" id="GO:0008270">
    <property type="term" value="F:zinc ion binding"/>
    <property type="evidence" value="ECO:0007669"/>
    <property type="project" value="UniProtKB-KW"/>
</dbReference>
<dbReference type="eggNOG" id="COG1066">
    <property type="taxonomic scope" value="Bacteria"/>
</dbReference>
<dbReference type="HAMAP" id="MF_01498">
    <property type="entry name" value="RadA_bact"/>
    <property type="match status" value="1"/>
</dbReference>
<evidence type="ECO:0000256" key="12">
    <source>
        <dbReference type="NCBIfam" id="TIGR00416"/>
    </source>
</evidence>
<keyword evidence="9 11" id="KW-0238">DNA-binding</keyword>
<evidence type="ECO:0000313" key="16">
    <source>
        <dbReference type="Proteomes" id="UP000000483"/>
    </source>
</evidence>
<evidence type="ECO:0000256" key="11">
    <source>
        <dbReference type="HAMAP-Rule" id="MF_01498"/>
    </source>
</evidence>
<dbReference type="InterPro" id="IPR020588">
    <property type="entry name" value="RecA_ATP-bd"/>
</dbReference>
<evidence type="ECO:0000256" key="2">
    <source>
        <dbReference type="ARBA" id="ARBA00022741"/>
    </source>
</evidence>
<comment type="function">
    <text evidence="11">Plays a role in repairing double-strand DNA breaks, probably involving stabilizing or processing branched DNA or blocked replication forks.</text>
</comment>
<keyword evidence="16" id="KW-1185">Reference proteome</keyword>
<evidence type="ECO:0000256" key="7">
    <source>
        <dbReference type="ARBA" id="ARBA00022840"/>
    </source>
</evidence>
<dbReference type="InterPro" id="IPR020568">
    <property type="entry name" value="Ribosomal_Su5_D2-typ_SF"/>
</dbReference>
<feature type="short sequence motif" description="RadA KNRFG motif" evidence="11">
    <location>
        <begin position="255"/>
        <end position="259"/>
    </location>
</feature>
<feature type="binding site" evidence="11">
    <location>
        <begin position="98"/>
        <end position="105"/>
    </location>
    <ligand>
        <name>ATP</name>
        <dbReference type="ChEBI" id="CHEBI:30616"/>
    </ligand>
</feature>
<dbReference type="OrthoDB" id="9803906at2"/>
<dbReference type="InterPro" id="IPR041166">
    <property type="entry name" value="Rubredoxin_2"/>
</dbReference>
<dbReference type="PROSITE" id="PS50162">
    <property type="entry name" value="RECA_2"/>
    <property type="match status" value="1"/>
</dbReference>
<dbReference type="FunFam" id="3.40.50.300:FF:000050">
    <property type="entry name" value="DNA repair protein RadA"/>
    <property type="match status" value="1"/>
</dbReference>
<dbReference type="Pfam" id="PF13481">
    <property type="entry name" value="AAA_25"/>
    <property type="match status" value="1"/>
</dbReference>
<dbReference type="EMBL" id="CP002629">
    <property type="protein sequence ID" value="AEB10762.1"/>
    <property type="molecule type" value="Genomic_DNA"/>
</dbReference>
<dbReference type="KEGG" id="dao:Desac_2966"/>
<dbReference type="InterPro" id="IPR014721">
    <property type="entry name" value="Ribsml_uS5_D2-typ_fold_subgr"/>
</dbReference>
<feature type="region of interest" description="Lon-protease-like" evidence="11">
    <location>
        <begin position="354"/>
        <end position="460"/>
    </location>
</feature>
<keyword evidence="8 11" id="KW-0346">Stress response</keyword>
<comment type="domain">
    <text evidence="11">The middle region has homology to RecA with ATPase motifs including the RadA KNRFG motif, while the C-terminus is homologous to Lon protease.</text>
</comment>
<comment type="function">
    <text evidence="13">DNA-dependent ATPase involved in processing of recombination intermediates, plays a role in repairing DNA breaks. Stimulates the branch migration of RecA-mediated strand transfer reactions, allowing the 3' invading strand to extend heteroduplex DNA faster. Binds ssDNA in the presence of ADP but not other nucleotides, has ATPase activity that is stimulated by ssDNA and various branched DNA structures, but inhibited by SSB. Does not have RecA's homology-searching function.</text>
</comment>
<dbReference type="InterPro" id="IPR027417">
    <property type="entry name" value="P-loop_NTPase"/>
</dbReference>
<evidence type="ECO:0000313" key="15">
    <source>
        <dbReference type="EMBL" id="AEB10762.1"/>
    </source>
</evidence>
<dbReference type="InterPro" id="IPR004504">
    <property type="entry name" value="DNA_repair_RadA"/>
</dbReference>
<dbReference type="GO" id="GO:0140664">
    <property type="term" value="F:ATP-dependent DNA damage sensor activity"/>
    <property type="evidence" value="ECO:0007669"/>
    <property type="project" value="InterPro"/>
</dbReference>
<dbReference type="SUPFAM" id="SSF54211">
    <property type="entry name" value="Ribosomal protein S5 domain 2-like"/>
    <property type="match status" value="1"/>
</dbReference>
<keyword evidence="4 13" id="KW-0863">Zinc-finger</keyword>